<dbReference type="PANTHER" id="PTHR47957">
    <property type="entry name" value="ATP-DEPENDENT HELICASE HRQ1"/>
    <property type="match status" value="1"/>
</dbReference>
<proteinExistence type="predicted"/>
<dbReference type="InterPro" id="IPR011545">
    <property type="entry name" value="DEAD/DEAH_box_helicase_dom"/>
</dbReference>
<dbReference type="SUPFAM" id="SSF52540">
    <property type="entry name" value="P-loop containing nucleoside triphosphate hydrolases"/>
    <property type="match status" value="2"/>
</dbReference>
<dbReference type="RefSeq" id="WP_377465096.1">
    <property type="nucleotide sequence ID" value="NZ_JBHUOP010000001.1"/>
</dbReference>
<keyword evidence="6" id="KW-0378">Hydrolase</keyword>
<evidence type="ECO:0000313" key="7">
    <source>
        <dbReference type="Proteomes" id="UP001597391"/>
    </source>
</evidence>
<evidence type="ECO:0000256" key="2">
    <source>
        <dbReference type="ARBA" id="ARBA00022840"/>
    </source>
</evidence>
<feature type="domain" description="Helicase ATP-binding" evidence="4">
    <location>
        <begin position="112"/>
        <end position="369"/>
    </location>
</feature>
<evidence type="ECO:0000256" key="3">
    <source>
        <dbReference type="SAM" id="MobiDB-lite"/>
    </source>
</evidence>
<reference evidence="7" key="1">
    <citation type="journal article" date="2019" name="Int. J. Syst. Evol. Microbiol.">
        <title>The Global Catalogue of Microorganisms (GCM) 10K type strain sequencing project: providing services to taxonomists for standard genome sequencing and annotation.</title>
        <authorList>
            <consortium name="The Broad Institute Genomics Platform"/>
            <consortium name="The Broad Institute Genome Sequencing Center for Infectious Disease"/>
            <person name="Wu L."/>
            <person name="Ma J."/>
        </authorList>
    </citation>
    <scope>NUCLEOTIDE SEQUENCE [LARGE SCALE GENOMIC DNA]</scope>
    <source>
        <strain evidence="7">KCTC 33576</strain>
    </source>
</reference>
<evidence type="ECO:0000313" key="6">
    <source>
        <dbReference type="EMBL" id="MFD2839603.1"/>
    </source>
</evidence>
<feature type="domain" description="Helicase C-terminal" evidence="5">
    <location>
        <begin position="1096"/>
        <end position="1258"/>
    </location>
</feature>
<dbReference type="InterPro" id="IPR014001">
    <property type="entry name" value="Helicase_ATP-bd"/>
</dbReference>
<dbReference type="Pfam" id="PF00271">
    <property type="entry name" value="Helicase_C"/>
    <property type="match status" value="1"/>
</dbReference>
<dbReference type="Pfam" id="PF00270">
    <property type="entry name" value="DEAD"/>
    <property type="match status" value="1"/>
</dbReference>
<dbReference type="PROSITE" id="PS51194">
    <property type="entry name" value="HELICASE_CTER"/>
    <property type="match status" value="1"/>
</dbReference>
<sequence>MAELLPTLQARAIRESIADYLATTFALTDPGARVSLEEFLKDRERGLFKGPFLRLRMPFSAAEAGWEDTLDLSPEFPPYGHQARAFARLTTKPIGSGSDDGANDFDANDTGASQWRTPQPTLVVTGTGSGKTEAFLYPILDHVRRVRLSQESGSETGDRAGNAAAHATGNGRGIKALILYPMNALANDQAKRIVEMVANTPALKGTTVGLYTGQGAGAAQSIAAGTTAGGLLMTDRHDLRKNLPDILLTNYKMLDQLLLRPEDQVLWKESADSLQYLVLDEFHTYDGAQGTDVAMLLRRLGLALKSYSTDTLVGPDGIDASDNSDGSGNADSPFKDSPLGKVVPVATSATLGDKGDPSRMLSFARTVFGVEFDETSVVTESRTALSEWHTPGSVTLSDGHTATAVPVSELDQWALFDDLHEYSRQAASNTDSSSASENSDSSTTSTDSYTRELAARVLSHLFTLSGPTGTLERDDAARALASASAPQLLALEKASSIVANLAERSEAAASLEDLADILPRPRPRGVEAATRRTRDQIYLADPRTDILEYVIGALSYIRANAGRGALTVEVHMWVRELSRIERMVAIRPAFRWFDDGTLQAPEDDTEPGYSLPAIYCRHCGRSGWMASLAPTGTDLDAADEKIRERYAQRDNRIRALMYAQREADLAADLAEADSGEEVTNLHWFHTDVRRISAQVPDPDDPKLSEGIILPVLAFMGNDASEKAVDYTCPNCDRKDGIRPLGSRIATLLSVTLSTMFGDQYIDALEKKALIFTDSVQDAAHRAGFVQARSHALTLRAALNQAITPSAQTLEELVDRVLSQAEDSAHERYRLVPPDCTERAAYERYWNVAQGKSVPSGARATVRKRLIFDASLEFGLQHTLGRTLELTATAQAHVRVPAGVSLVEIGRVALEGYGQVQTLSESSASSADSTAAFSDEQILRWITGILERMRSEGAIWHDWLSKYIASDGMRIWIWGKRNKQQGMPAFPRGRSGFGFPRAGSPIAGETDFVSINAAQGWYGIWTSRALKLAGANAGNLAAKLFKLLAQHDVVQSWATDSGGTVYGLRPEQIIISSITGAALTGEPRFAQCEVCSTLIPGTAEVVSVLAGGPCFLVRCTGTLAASAGKDNFYRNLYQSADMRRIIAREHSSMLDDATRLKYENGFKASSSRVGDPNVLVATPTLEMGIDIGDLSAVMLASMPRTVASYIQRVGRAGRQTGNALDLAYVRGRGNDLAKLEDPLSVINGSVRAPATYLGAEEILRRQYLASVIDQIARQGTLDIPNLAETVFGSSASGRSFLTSVVRYAENNASQLIEQFLGQFDAESIPHFEQAAEELTAWATPAPDGSAQAGAGEGEETALRGGLSQIRTQPGAGEGEGTAIVGGTSDLARDVYGGAARWKARKDAIKHRLDAIAEVKPEIEYRSTLLNASEDDVAAHRSLIGEQMLLIRQREDMRTQYWIAALEEYGLLPNYTLIDDSVDLDITIRWRDENDGYQSDELTLTRGASRAIREFVPGAHFYARGYHTEIQAIDLGSNSSEVHEHAFCDKCGYSEQILEGVAKSHTCPRCGSSGIGDTGQILKTIELKRVSAEISRDEALISDSTDDREQPFFTVRTLADINASAENLVTQWYITDHEFGVRYLRRITLTELNLGRSGQNSPEMALGGNTERTPLFSVCSYCGKLDRSANRNSPRDHRAWCIHRTAHEEHNTTLAITRTLNTQGIVLRLPHEYTHAEDTAVPSLTAAILLGLREHIGGEPDHLGVIETVDPHYTDGSTNRRALLVHDLVPGGTGYLADLANPVVLRSILLKAYDVLVGCSCDPNQLMACANCLLPYTTPAFAPRTSRVTALRLLQDLLNSTTAQTSDEQPDPSAQWQVTKDITINTTLESHLEGQFRKKLSDMITGRGGTISESHTPGGTQLNISLPGASVTWKLKPQVNLGFTQPDFVLESNNPNIKKIAIYTDGYAFHATSSHNNLADDAAKRNSLRALGFLVLSVTSSDLADKPMPYLPAWYDETRFSLLSSRTGAESHDYNVFNGGVLEMIWHYIEKAQAKTLSGAGATVPLLLMLESRQYAEAGLAVPSVEHLAAFAKAHENIQLTKETFEAALAEVQFGAGNDTLIAFQEQGNLYLAAITLDGLKPLNKVLLVHDDTPGGLAQTGHREAWEAWLRAANMLTWGDFNDVEFQFATATTVQDAGSAGAASGFAGAVGSGMPGSPVEQHWDAGTTGKGTEGSPVETHWDLSSTDYEPEERKVLLELWEIVGNKAGLAQAVHAEFELGAEEDGTPISLAWPSLRIGYLIDAQPGDIGALQAAGWTVYCGQIDELAGALENALAN</sequence>
<organism evidence="6 7">
    <name type="scientific">Populibacterium corticicola</name>
    <dbReference type="NCBI Taxonomy" id="1812826"/>
    <lineage>
        <taxon>Bacteria</taxon>
        <taxon>Bacillati</taxon>
        <taxon>Actinomycetota</taxon>
        <taxon>Actinomycetes</taxon>
        <taxon>Micrococcales</taxon>
        <taxon>Jonesiaceae</taxon>
        <taxon>Populibacterium</taxon>
    </lineage>
</organism>
<dbReference type="InterPro" id="IPR027417">
    <property type="entry name" value="P-loop_NTPase"/>
</dbReference>
<dbReference type="SMART" id="SM00490">
    <property type="entry name" value="HELICc"/>
    <property type="match status" value="1"/>
</dbReference>
<dbReference type="SMART" id="SM00487">
    <property type="entry name" value="DEXDc"/>
    <property type="match status" value="1"/>
</dbReference>
<keyword evidence="6" id="KW-0347">Helicase</keyword>
<keyword evidence="2" id="KW-0067">ATP-binding</keyword>
<protein>
    <submittedName>
        <fullName evidence="6">DEAD/DEAH box helicase</fullName>
    </submittedName>
</protein>
<accession>A0ABW5XCX5</accession>
<keyword evidence="7" id="KW-1185">Reference proteome</keyword>
<name>A0ABW5XCX5_9MICO</name>
<keyword evidence="1" id="KW-0547">Nucleotide-binding</keyword>
<dbReference type="Proteomes" id="UP001597391">
    <property type="component" value="Unassembled WGS sequence"/>
</dbReference>
<dbReference type="GO" id="GO:0004386">
    <property type="term" value="F:helicase activity"/>
    <property type="evidence" value="ECO:0007669"/>
    <property type="project" value="UniProtKB-KW"/>
</dbReference>
<dbReference type="InterPro" id="IPR001650">
    <property type="entry name" value="Helicase_C-like"/>
</dbReference>
<feature type="region of interest" description="Disordered" evidence="3">
    <location>
        <begin position="315"/>
        <end position="339"/>
    </location>
</feature>
<dbReference type="Gene3D" id="3.40.50.300">
    <property type="entry name" value="P-loop containing nucleotide triphosphate hydrolases"/>
    <property type="match status" value="2"/>
</dbReference>
<evidence type="ECO:0000256" key="1">
    <source>
        <dbReference type="ARBA" id="ARBA00022741"/>
    </source>
</evidence>
<feature type="region of interest" description="Disordered" evidence="3">
    <location>
        <begin position="426"/>
        <end position="448"/>
    </location>
</feature>
<dbReference type="PANTHER" id="PTHR47957:SF3">
    <property type="entry name" value="ATP-DEPENDENT HELICASE HRQ1"/>
    <property type="match status" value="1"/>
</dbReference>
<comment type="caution">
    <text evidence="6">The sequence shown here is derived from an EMBL/GenBank/DDBJ whole genome shotgun (WGS) entry which is preliminary data.</text>
</comment>
<dbReference type="Pfam" id="PF09369">
    <property type="entry name" value="MZB"/>
    <property type="match status" value="1"/>
</dbReference>
<gene>
    <name evidence="6" type="ORF">ACFSYH_03360</name>
</gene>
<feature type="compositionally biased region" description="Low complexity" evidence="3">
    <location>
        <begin position="320"/>
        <end position="332"/>
    </location>
</feature>
<dbReference type="PROSITE" id="PS51192">
    <property type="entry name" value="HELICASE_ATP_BIND_1"/>
    <property type="match status" value="1"/>
</dbReference>
<dbReference type="EMBL" id="JBHUOP010000001">
    <property type="protein sequence ID" value="MFD2839603.1"/>
    <property type="molecule type" value="Genomic_DNA"/>
</dbReference>
<evidence type="ECO:0000259" key="5">
    <source>
        <dbReference type="PROSITE" id="PS51194"/>
    </source>
</evidence>
<dbReference type="InterPro" id="IPR018973">
    <property type="entry name" value="MZB"/>
</dbReference>
<evidence type="ECO:0000259" key="4">
    <source>
        <dbReference type="PROSITE" id="PS51192"/>
    </source>
</evidence>